<evidence type="ECO:0000256" key="7">
    <source>
        <dbReference type="SAM" id="Phobius"/>
    </source>
</evidence>
<dbReference type="RefSeq" id="WP_317520753.1">
    <property type="nucleotide sequence ID" value="NZ_JAWJZI010000001.1"/>
</dbReference>
<evidence type="ECO:0000313" key="9">
    <source>
        <dbReference type="Proteomes" id="UP001186452"/>
    </source>
</evidence>
<feature type="region of interest" description="Disordered" evidence="6">
    <location>
        <begin position="370"/>
        <end position="392"/>
    </location>
</feature>
<reference evidence="8 9" key="1">
    <citation type="submission" date="2023-10" db="EMBL/GenBank/DDBJ databases">
        <title>Marine bacteria isolated from horseshoe crab.</title>
        <authorList>
            <person name="Cheng T.H."/>
        </authorList>
    </citation>
    <scope>NUCLEOTIDE SEQUENCE [LARGE SCALE GENOMIC DNA]</scope>
    <source>
        <strain evidence="8 9">HSC6</strain>
    </source>
</reference>
<keyword evidence="3 7" id="KW-0812">Transmembrane</keyword>
<keyword evidence="9" id="KW-1185">Reference proteome</keyword>
<feature type="transmembrane region" description="Helical" evidence="7">
    <location>
        <begin position="82"/>
        <end position="98"/>
    </location>
</feature>
<dbReference type="Proteomes" id="UP001186452">
    <property type="component" value="Unassembled WGS sequence"/>
</dbReference>
<sequence>MQSKSIILSALGQDRGGKVVLTLLLAAVILVPMANLLLPAGHPLHIETFTISLMGKYLSYAMLALAVDLVWGYLGILSLGHGAFFALGGYAMGMYLMRQIGDRGVYGDPVLPDFMVFLNWSELPWFWYGFDQFWLACLMVVLVPGLLAYIFGYLAFRSRVSGVYLSIMTQALTYALMLAFFRNEMGFGGNNGLTDFKDILGYSLQQDTTKIALFVCTGLALAVSYIVCRTVVSSRLGRVAMAIRDTESRTRFMGYDVDGIKLWVFVLSAVIAGIAGALYVPQVGIINPGEFAPLNSIEIVVWVALGGRATLFGAIVGALIINYAKSWFTVEFPEVWLFALGGLFVLSTMYFPRGVIGFISDGINRFSFKRKGGDSPKSSKPQQECNGSEVAS</sequence>
<dbReference type="InterPro" id="IPR001851">
    <property type="entry name" value="ABC_transp_permease"/>
</dbReference>
<dbReference type="EMBL" id="JAWJZI010000001">
    <property type="protein sequence ID" value="MDV5168109.1"/>
    <property type="molecule type" value="Genomic_DNA"/>
</dbReference>
<feature type="compositionally biased region" description="Polar residues" evidence="6">
    <location>
        <begin position="376"/>
        <end position="392"/>
    </location>
</feature>
<evidence type="ECO:0000256" key="2">
    <source>
        <dbReference type="ARBA" id="ARBA00022475"/>
    </source>
</evidence>
<feature type="transmembrane region" description="Helical" evidence="7">
    <location>
        <begin position="163"/>
        <end position="181"/>
    </location>
</feature>
<feature type="transmembrane region" description="Helical" evidence="7">
    <location>
        <begin position="20"/>
        <end position="38"/>
    </location>
</feature>
<dbReference type="CDD" id="cd06581">
    <property type="entry name" value="TM_PBP1_LivM_like"/>
    <property type="match status" value="1"/>
</dbReference>
<dbReference type="PANTHER" id="PTHR30482">
    <property type="entry name" value="HIGH-AFFINITY BRANCHED-CHAIN AMINO ACID TRANSPORT SYSTEM PERMEASE"/>
    <property type="match status" value="1"/>
</dbReference>
<feature type="transmembrane region" description="Helical" evidence="7">
    <location>
        <begin position="299"/>
        <end position="323"/>
    </location>
</feature>
<keyword evidence="5 7" id="KW-0472">Membrane</keyword>
<dbReference type="InterPro" id="IPR043428">
    <property type="entry name" value="LivM-like"/>
</dbReference>
<evidence type="ECO:0000256" key="5">
    <source>
        <dbReference type="ARBA" id="ARBA00023136"/>
    </source>
</evidence>
<feature type="transmembrane region" description="Helical" evidence="7">
    <location>
        <begin position="58"/>
        <end position="76"/>
    </location>
</feature>
<dbReference type="InterPro" id="IPR017778">
    <property type="entry name" value="ABC_transptr_urea_perm_UrtC"/>
</dbReference>
<keyword evidence="4 7" id="KW-1133">Transmembrane helix</keyword>
<proteinExistence type="predicted"/>
<name>A0ABU3ZDC0_9GAMM</name>
<evidence type="ECO:0000313" key="8">
    <source>
        <dbReference type="EMBL" id="MDV5168109.1"/>
    </source>
</evidence>
<dbReference type="PANTHER" id="PTHR30482:SF4">
    <property type="entry name" value="SLR1201 PROTEIN"/>
    <property type="match status" value="1"/>
</dbReference>
<comment type="subcellular location">
    <subcellularLocation>
        <location evidence="1">Cell inner membrane</location>
        <topology evidence="1">Multi-pass membrane protein</topology>
    </subcellularLocation>
</comment>
<evidence type="ECO:0000256" key="1">
    <source>
        <dbReference type="ARBA" id="ARBA00004429"/>
    </source>
</evidence>
<feature type="transmembrane region" description="Helical" evidence="7">
    <location>
        <begin position="133"/>
        <end position="156"/>
    </location>
</feature>
<keyword evidence="2" id="KW-1003">Cell membrane</keyword>
<accession>A0ABU3ZDC0</accession>
<dbReference type="Pfam" id="PF02653">
    <property type="entry name" value="BPD_transp_2"/>
    <property type="match status" value="1"/>
</dbReference>
<evidence type="ECO:0000256" key="3">
    <source>
        <dbReference type="ARBA" id="ARBA00022692"/>
    </source>
</evidence>
<organism evidence="8 9">
    <name type="scientific">Photobacterium rosenbergii</name>
    <dbReference type="NCBI Taxonomy" id="294936"/>
    <lineage>
        <taxon>Bacteria</taxon>
        <taxon>Pseudomonadati</taxon>
        <taxon>Pseudomonadota</taxon>
        <taxon>Gammaproteobacteria</taxon>
        <taxon>Vibrionales</taxon>
        <taxon>Vibrionaceae</taxon>
        <taxon>Photobacterium</taxon>
    </lineage>
</organism>
<protein>
    <submittedName>
        <fullName evidence="8">Urea ABC transporter permease subunit UrtC</fullName>
    </submittedName>
</protein>
<comment type="caution">
    <text evidence="8">The sequence shown here is derived from an EMBL/GenBank/DDBJ whole genome shotgun (WGS) entry which is preliminary data.</text>
</comment>
<evidence type="ECO:0000256" key="6">
    <source>
        <dbReference type="SAM" id="MobiDB-lite"/>
    </source>
</evidence>
<feature type="transmembrane region" description="Helical" evidence="7">
    <location>
        <begin position="211"/>
        <end position="232"/>
    </location>
</feature>
<feature type="transmembrane region" description="Helical" evidence="7">
    <location>
        <begin position="260"/>
        <end position="279"/>
    </location>
</feature>
<evidence type="ECO:0000256" key="4">
    <source>
        <dbReference type="ARBA" id="ARBA00022989"/>
    </source>
</evidence>
<feature type="transmembrane region" description="Helical" evidence="7">
    <location>
        <begin position="335"/>
        <end position="352"/>
    </location>
</feature>
<gene>
    <name evidence="8" type="primary">urtC</name>
    <name evidence="8" type="ORF">R2X38_03720</name>
</gene>
<dbReference type="NCBIfam" id="TIGR03408">
    <property type="entry name" value="urea_trans_UrtC"/>
    <property type="match status" value="1"/>
</dbReference>